<dbReference type="Pfam" id="PF04024">
    <property type="entry name" value="PspC"/>
    <property type="match status" value="1"/>
</dbReference>
<evidence type="ECO:0000313" key="9">
    <source>
        <dbReference type="Proteomes" id="UP000831534"/>
    </source>
</evidence>
<evidence type="ECO:0000259" key="7">
    <source>
        <dbReference type="Pfam" id="PF04024"/>
    </source>
</evidence>
<dbReference type="RefSeq" id="WP_027010293.1">
    <property type="nucleotide sequence ID" value="NZ_CP091521.1"/>
</dbReference>
<keyword evidence="5 6" id="KW-0472">Membrane</keyword>
<dbReference type="AlphaFoldDB" id="A0A8T9MWI8"/>
<keyword evidence="3 6" id="KW-0812">Transmembrane</keyword>
<feature type="domain" description="Phage shock protein PspC N-terminal" evidence="7">
    <location>
        <begin position="2"/>
        <end position="60"/>
    </location>
</feature>
<dbReference type="InterPro" id="IPR007168">
    <property type="entry name" value="Phageshock_PspC_N"/>
</dbReference>
<keyword evidence="4 6" id="KW-1133">Transmembrane helix</keyword>
<evidence type="ECO:0000256" key="3">
    <source>
        <dbReference type="ARBA" id="ARBA00022692"/>
    </source>
</evidence>
<organism evidence="8 9">
    <name type="scientific">Conchiformibius kuhniae</name>
    <dbReference type="NCBI Taxonomy" id="211502"/>
    <lineage>
        <taxon>Bacteria</taxon>
        <taxon>Pseudomonadati</taxon>
        <taxon>Pseudomonadota</taxon>
        <taxon>Betaproteobacteria</taxon>
        <taxon>Neisseriales</taxon>
        <taxon>Neisseriaceae</taxon>
        <taxon>Conchiformibius</taxon>
    </lineage>
</organism>
<proteinExistence type="predicted"/>
<keyword evidence="9" id="KW-1185">Reference proteome</keyword>
<evidence type="ECO:0000256" key="5">
    <source>
        <dbReference type="ARBA" id="ARBA00023136"/>
    </source>
</evidence>
<dbReference type="KEGG" id="ckh:LVJ77_05205"/>
<comment type="subcellular location">
    <subcellularLocation>
        <location evidence="1">Cell membrane</location>
        <topology evidence="1">Single-pass membrane protein</topology>
    </subcellularLocation>
</comment>
<dbReference type="InterPro" id="IPR052027">
    <property type="entry name" value="PspC"/>
</dbReference>
<gene>
    <name evidence="8" type="ORF">LVJ77_05205</name>
</gene>
<reference evidence="8" key="1">
    <citation type="journal article" date="2022" name="Res Sq">
        <title>Evolution of multicellular longitudinally dividing oral cavity symbionts (Neisseriaceae).</title>
        <authorList>
            <person name="Nyongesa S."/>
            <person name="Weber P."/>
            <person name="Bernet E."/>
            <person name="Pullido F."/>
            <person name="Nieckarz M."/>
            <person name="Delaby M."/>
            <person name="Nieves C."/>
            <person name="Viehboeck T."/>
            <person name="Krause N."/>
            <person name="Rivera-Millot A."/>
            <person name="Nakamura A."/>
            <person name="Vischer N."/>
            <person name="VanNieuwenhze M."/>
            <person name="Brun Y."/>
            <person name="Cava F."/>
            <person name="Bulgheresi S."/>
            <person name="Veyrier F."/>
        </authorList>
    </citation>
    <scope>NUCLEOTIDE SEQUENCE</scope>
    <source>
        <strain evidence="8">17694</strain>
    </source>
</reference>
<feature type="transmembrane region" description="Helical" evidence="6">
    <location>
        <begin position="33"/>
        <end position="58"/>
    </location>
</feature>
<evidence type="ECO:0000256" key="2">
    <source>
        <dbReference type="ARBA" id="ARBA00022475"/>
    </source>
</evidence>
<reference evidence="8" key="2">
    <citation type="submission" date="2024-09" db="EMBL/GenBank/DDBJ databases">
        <authorList>
            <person name="Veyrier F.J."/>
        </authorList>
    </citation>
    <scope>NUCLEOTIDE SEQUENCE</scope>
    <source>
        <strain evidence="8">17694</strain>
    </source>
</reference>
<evidence type="ECO:0000256" key="1">
    <source>
        <dbReference type="ARBA" id="ARBA00004162"/>
    </source>
</evidence>
<protein>
    <submittedName>
        <fullName evidence="8">PspC domain-containing protein</fullName>
    </submittedName>
</protein>
<name>A0A8T9MWI8_9NEIS</name>
<evidence type="ECO:0000313" key="8">
    <source>
        <dbReference type="EMBL" id="UOP05521.1"/>
    </source>
</evidence>
<keyword evidence="2" id="KW-1003">Cell membrane</keyword>
<sequence length="61" mass="6902">MRKLHRSQRNKMLFGVCGGLAEHFNTDPSIVRIAFVLLCLLSFGLPLLIVYLAMAFILPQQ</sequence>
<dbReference type="GO" id="GO:0005886">
    <property type="term" value="C:plasma membrane"/>
    <property type="evidence" value="ECO:0007669"/>
    <property type="project" value="UniProtKB-SubCell"/>
</dbReference>
<dbReference type="EMBL" id="CP091521">
    <property type="protein sequence ID" value="UOP05521.1"/>
    <property type="molecule type" value="Genomic_DNA"/>
</dbReference>
<dbReference type="PANTHER" id="PTHR33885:SF3">
    <property type="entry name" value="PHAGE SHOCK PROTEIN C"/>
    <property type="match status" value="1"/>
</dbReference>
<dbReference type="PANTHER" id="PTHR33885">
    <property type="entry name" value="PHAGE SHOCK PROTEIN C"/>
    <property type="match status" value="1"/>
</dbReference>
<evidence type="ECO:0000256" key="4">
    <source>
        <dbReference type="ARBA" id="ARBA00022989"/>
    </source>
</evidence>
<dbReference type="Proteomes" id="UP000831534">
    <property type="component" value="Chromosome"/>
</dbReference>
<accession>A0A8T9MWI8</accession>
<evidence type="ECO:0000256" key="6">
    <source>
        <dbReference type="SAM" id="Phobius"/>
    </source>
</evidence>